<proteinExistence type="predicted"/>
<dbReference type="EMBL" id="CP159307">
    <property type="protein sequence ID" value="XCH33813.1"/>
    <property type="molecule type" value="Genomic_DNA"/>
</dbReference>
<sequence length="151" mass="17539">MTEPDQSPSLWDWHANLLRIERKRWVLFTNDQTLYSFFVRFGKRPLFPDFVELFRLGLFKNLMGEGLTEPLIDCALKDYRNVTIAKTNSRSVLGSMNDLAFQLKCSIETMGGLDRADLSEVGRRLNRIPMSAIKYHCSIDELKRRLADAHK</sequence>
<organism evidence="2">
    <name type="scientific">Dehalogenimonas sp. 4OHTPN</name>
    <dbReference type="NCBI Taxonomy" id="3166643"/>
    <lineage>
        <taxon>Bacteria</taxon>
        <taxon>Bacillati</taxon>
        <taxon>Chloroflexota</taxon>
        <taxon>Dehalococcoidia</taxon>
        <taxon>Dehalococcoidales</taxon>
        <taxon>Dehalococcoidaceae</taxon>
        <taxon>Dehalogenimonas</taxon>
    </lineage>
</organism>
<evidence type="ECO:0000313" key="2">
    <source>
        <dbReference type="EMBL" id="XCH33813.1"/>
    </source>
</evidence>
<dbReference type="RefSeq" id="WP_353715021.1">
    <property type="nucleotide sequence ID" value="NZ_CP159307.1"/>
</dbReference>
<dbReference type="InterPro" id="IPR053864">
    <property type="entry name" value="DUF6933"/>
</dbReference>
<protein>
    <recommendedName>
        <fullName evidence="1">DUF6933 domain-containing protein</fullName>
    </recommendedName>
</protein>
<gene>
    <name evidence="2" type="ORF">ABV300_02760</name>
</gene>
<feature type="domain" description="DUF6933" evidence="1">
    <location>
        <begin position="5"/>
        <end position="140"/>
    </location>
</feature>
<accession>A0AAU8GAT0</accession>
<name>A0AAU8GAT0_9CHLR</name>
<evidence type="ECO:0000259" key="1">
    <source>
        <dbReference type="Pfam" id="PF22016"/>
    </source>
</evidence>
<reference evidence="2" key="1">
    <citation type="submission" date="2024-06" db="EMBL/GenBank/DDBJ databases">
        <title>A Novel Isolate, Dehalogenimonas sp. Strain 4OHTPN, Dechlorinates Aromatic 4 Hydroxy chlorothalonil by a Novel Reductive Dehalogenase.</title>
        <authorList>
            <person name="Liu G."/>
        </authorList>
    </citation>
    <scope>NUCLEOTIDE SEQUENCE</scope>
    <source>
        <strain evidence="2">4OHTPN</strain>
    </source>
</reference>
<dbReference type="Pfam" id="PF22016">
    <property type="entry name" value="DUF6933"/>
    <property type="match status" value="1"/>
</dbReference>
<dbReference type="AlphaFoldDB" id="A0AAU8GAT0"/>